<dbReference type="GeneID" id="39865981"/>
<dbReference type="Proteomes" id="UP000219813">
    <property type="component" value="Unassembled WGS sequence"/>
</dbReference>
<evidence type="ECO:0000313" key="2">
    <source>
        <dbReference type="EMBL" id="SBT85696.1"/>
    </source>
</evidence>
<name>A0A1D3JHB2_PLAMA</name>
<keyword evidence="1" id="KW-0472">Membrane</keyword>
<protein>
    <recommendedName>
        <fullName evidence="4">Pv-fam-d protein</fullName>
    </recommendedName>
</protein>
<sequence length="232" mass="27535">MMIEKSNKKIIFSKFFTLTLLVWMWKYFDNTSAFNSSLNNQNNNNCHVDTNVMRALCGEGNANSSLKGRILTTKYGNSEYDYYNYHDGEDSNYNSFERLHEQTRKNLYKRKKRKTLLSSIGKTLKKYDKRYEDKVMSAFYIDDRRNNDNVYNLQFIVSKVAQISTPVLLSIMYAFISFCLFTSTFIRIFLPFLVFIASILYTVKKFVKCYVKAIRKEKIYNSKGKIQMKYDY</sequence>
<accession>A0A1D3JHB2</accession>
<feature type="transmembrane region" description="Helical" evidence="1">
    <location>
        <begin position="171"/>
        <end position="203"/>
    </location>
</feature>
<keyword evidence="1" id="KW-1133">Transmembrane helix</keyword>
<evidence type="ECO:0000313" key="3">
    <source>
        <dbReference type="Proteomes" id="UP000219813"/>
    </source>
</evidence>
<dbReference type="Pfam" id="PF12420">
    <property type="entry name" value="DUF3671"/>
    <property type="match status" value="1"/>
</dbReference>
<dbReference type="VEuPathDB" id="PlasmoDB:PmUG01_00051900"/>
<dbReference type="AlphaFoldDB" id="A0A1D3JHB2"/>
<reference evidence="2 3" key="1">
    <citation type="submission" date="2016-06" db="EMBL/GenBank/DDBJ databases">
        <authorList>
            <consortium name="Pathogen Informatics"/>
        </authorList>
    </citation>
    <scope>NUCLEOTIDE SEQUENCE [LARGE SCALE GENOMIC DNA]</scope>
</reference>
<dbReference type="RefSeq" id="XP_028859051.1">
    <property type="nucleotide sequence ID" value="XM_029004256.1"/>
</dbReference>
<keyword evidence="3" id="KW-1185">Reference proteome</keyword>
<proteinExistence type="predicted"/>
<evidence type="ECO:0008006" key="4">
    <source>
        <dbReference type="Google" id="ProtNLM"/>
    </source>
</evidence>
<dbReference type="InterPro" id="IPR022139">
    <property type="entry name" value="Fam-L/Fam-M-like_plasmodium"/>
</dbReference>
<dbReference type="EMBL" id="FLRL01000019">
    <property type="protein sequence ID" value="SBT85696.1"/>
    <property type="molecule type" value="Genomic_DNA"/>
</dbReference>
<keyword evidence="1" id="KW-0812">Transmembrane</keyword>
<dbReference type="KEGG" id="pmal:PMUG01_00051900"/>
<organism evidence="2 3">
    <name type="scientific">Plasmodium malariae</name>
    <dbReference type="NCBI Taxonomy" id="5858"/>
    <lineage>
        <taxon>Eukaryota</taxon>
        <taxon>Sar</taxon>
        <taxon>Alveolata</taxon>
        <taxon>Apicomplexa</taxon>
        <taxon>Aconoidasida</taxon>
        <taxon>Haemosporida</taxon>
        <taxon>Plasmodiidae</taxon>
        <taxon>Plasmodium</taxon>
        <taxon>Plasmodium (Plasmodium)</taxon>
    </lineage>
</organism>
<gene>
    <name evidence="2" type="primary">PmUG01_00051900</name>
    <name evidence="2" type="ORF">PMUG01_00051900</name>
</gene>
<evidence type="ECO:0000256" key="1">
    <source>
        <dbReference type="SAM" id="Phobius"/>
    </source>
</evidence>